<dbReference type="RefSeq" id="WP_250987614.1">
    <property type="nucleotide sequence ID" value="NZ_QFDM01000002.1"/>
</dbReference>
<dbReference type="Pfam" id="PF13197">
    <property type="entry name" value="DUF4013"/>
    <property type="match status" value="1"/>
</dbReference>
<feature type="transmembrane region" description="Helical" evidence="1">
    <location>
        <begin position="156"/>
        <end position="180"/>
    </location>
</feature>
<feature type="transmembrane region" description="Helical" evidence="1">
    <location>
        <begin position="24"/>
        <end position="44"/>
    </location>
</feature>
<comment type="caution">
    <text evidence="2">The sequence shown here is derived from an EMBL/GenBank/DDBJ whole genome shotgun (WGS) entry which is preliminary data.</text>
</comment>
<protein>
    <recommendedName>
        <fullName evidence="4">DUF4013 domain-containing protein</fullName>
    </recommendedName>
</protein>
<feature type="transmembrane region" description="Helical" evidence="1">
    <location>
        <begin position="101"/>
        <end position="121"/>
    </location>
</feature>
<sequence>MTINYQRLLEDSFDYTGDALRGGWMHWLRLIVFTIVFPLIYGYFVRIMRGDVPAPDLGGWGRLFVDGLKLLVVYLAYIGLMLLVAMGLMGGAGILAGQNGLVAGIVALVSFVLLILIWLVAQMAAVRFAKMESLREAFNIPAVLAQIQRIGWGSYIFSQVILQIVLMLFMMVLVSLVFLVTGLIGLVAGIIGIFLLPVLMLAVSLVVYIFQYRYNTLVYESGAAGSPSVTVAP</sequence>
<feature type="transmembrane region" description="Helical" evidence="1">
    <location>
        <begin position="71"/>
        <end position="95"/>
    </location>
</feature>
<feature type="transmembrane region" description="Helical" evidence="1">
    <location>
        <begin position="186"/>
        <end position="210"/>
    </location>
</feature>
<dbReference type="InterPro" id="IPR025098">
    <property type="entry name" value="DUF4013"/>
</dbReference>
<dbReference type="AlphaFoldDB" id="A0ABD4TFK1"/>
<keyword evidence="1" id="KW-0472">Membrane</keyword>
<keyword evidence="1" id="KW-1133">Transmembrane helix</keyword>
<gene>
    <name evidence="2" type="ORF">DIC75_08560</name>
</gene>
<accession>A0ABD4TFK1</accession>
<evidence type="ECO:0000313" key="2">
    <source>
        <dbReference type="EMBL" id="MCM2466357.1"/>
    </source>
</evidence>
<dbReference type="EMBL" id="QFDM01000002">
    <property type="protein sequence ID" value="MCM2466357.1"/>
    <property type="molecule type" value="Genomic_DNA"/>
</dbReference>
<evidence type="ECO:0000256" key="1">
    <source>
        <dbReference type="SAM" id="Phobius"/>
    </source>
</evidence>
<organism evidence="2 3">
    <name type="scientific">Methanoculleus oceani</name>
    <dbReference type="NCBI Taxonomy" id="2184756"/>
    <lineage>
        <taxon>Archaea</taxon>
        <taxon>Methanobacteriati</taxon>
        <taxon>Methanobacteriota</taxon>
        <taxon>Stenosarchaea group</taxon>
        <taxon>Methanomicrobia</taxon>
        <taxon>Methanomicrobiales</taxon>
        <taxon>Methanomicrobiaceae</taxon>
        <taxon>Methanoculleus</taxon>
    </lineage>
</organism>
<evidence type="ECO:0008006" key="4">
    <source>
        <dbReference type="Google" id="ProtNLM"/>
    </source>
</evidence>
<keyword evidence="3" id="KW-1185">Reference proteome</keyword>
<keyword evidence="1" id="KW-0812">Transmembrane</keyword>
<reference evidence="2 3" key="1">
    <citation type="submission" date="2018-05" db="EMBL/GenBank/DDBJ databases">
        <title>Isolation and characterization of genus Methanoculleus species and their viruses from deep sea marine sediment offshore southwestern Taiwan.</title>
        <authorList>
            <person name="Wei W.-H."/>
            <person name="Chen W.-C."/>
            <person name="Lai M.-C."/>
            <person name="Chen S.-C."/>
        </authorList>
    </citation>
    <scope>NUCLEOTIDE SEQUENCE [LARGE SCALE GENOMIC DNA]</scope>
    <source>
        <strain evidence="2 3">CWC-02</strain>
    </source>
</reference>
<name>A0ABD4TFK1_9EURY</name>
<dbReference type="Proteomes" id="UP001523230">
    <property type="component" value="Unassembled WGS sequence"/>
</dbReference>
<evidence type="ECO:0000313" key="3">
    <source>
        <dbReference type="Proteomes" id="UP001523230"/>
    </source>
</evidence>
<proteinExistence type="predicted"/>